<keyword evidence="1" id="KW-0808">Transferase</keyword>
<evidence type="ECO:0000256" key="2">
    <source>
        <dbReference type="ARBA" id="ARBA00022741"/>
    </source>
</evidence>
<dbReference type="GO" id="GO:0004792">
    <property type="term" value="F:thiosulfate-cyanide sulfurtransferase activity"/>
    <property type="evidence" value="ECO:0007669"/>
    <property type="project" value="TreeGrafter"/>
</dbReference>
<dbReference type="Pfam" id="PF00581">
    <property type="entry name" value="Rhodanese"/>
    <property type="match status" value="1"/>
</dbReference>
<dbReference type="InterPro" id="IPR045886">
    <property type="entry name" value="ThiF/MoeB/HesA"/>
</dbReference>
<dbReference type="GO" id="GO:0008641">
    <property type="term" value="F:ubiquitin-like modifier activating enzyme activity"/>
    <property type="evidence" value="ECO:0007669"/>
    <property type="project" value="InterPro"/>
</dbReference>
<dbReference type="GO" id="GO:0005524">
    <property type="term" value="F:ATP binding"/>
    <property type="evidence" value="ECO:0007669"/>
    <property type="project" value="UniProtKB-KW"/>
</dbReference>
<organism evidence="5">
    <name type="scientific">freshwater metagenome</name>
    <dbReference type="NCBI Taxonomy" id="449393"/>
    <lineage>
        <taxon>unclassified sequences</taxon>
        <taxon>metagenomes</taxon>
        <taxon>ecological metagenomes</taxon>
    </lineage>
</organism>
<dbReference type="InterPro" id="IPR001763">
    <property type="entry name" value="Rhodanese-like_dom"/>
</dbReference>
<dbReference type="InterPro" id="IPR036873">
    <property type="entry name" value="Rhodanese-like_dom_sf"/>
</dbReference>
<reference evidence="5" key="1">
    <citation type="submission" date="2020-05" db="EMBL/GenBank/DDBJ databases">
        <authorList>
            <person name="Chiriac C."/>
            <person name="Salcher M."/>
            <person name="Ghai R."/>
            <person name="Kavagutti S V."/>
        </authorList>
    </citation>
    <scope>NUCLEOTIDE SEQUENCE</scope>
</reference>
<dbReference type="NCBIfam" id="NF004281">
    <property type="entry name" value="PRK05690.1"/>
    <property type="match status" value="1"/>
</dbReference>
<dbReference type="InterPro" id="IPR035985">
    <property type="entry name" value="Ubiquitin-activating_enz"/>
</dbReference>
<evidence type="ECO:0000256" key="1">
    <source>
        <dbReference type="ARBA" id="ARBA00022679"/>
    </source>
</evidence>
<evidence type="ECO:0000313" key="5">
    <source>
        <dbReference type="EMBL" id="CAB4710123.1"/>
    </source>
</evidence>
<accession>A0A6J6QKB3</accession>
<dbReference type="Gene3D" id="3.40.250.10">
    <property type="entry name" value="Rhodanese-like domain"/>
    <property type="match status" value="1"/>
</dbReference>
<dbReference type="AlphaFoldDB" id="A0A6J6QKB3"/>
<name>A0A6J6QKB3_9ZZZZ</name>
<dbReference type="CDD" id="cd00158">
    <property type="entry name" value="RHOD"/>
    <property type="match status" value="1"/>
</dbReference>
<keyword evidence="2" id="KW-0547">Nucleotide-binding</keyword>
<evidence type="ECO:0000259" key="4">
    <source>
        <dbReference type="PROSITE" id="PS50206"/>
    </source>
</evidence>
<gene>
    <name evidence="5" type="ORF">UFOPK2662_00044</name>
</gene>
<evidence type="ECO:0000256" key="3">
    <source>
        <dbReference type="ARBA" id="ARBA00022840"/>
    </source>
</evidence>
<dbReference type="Gene3D" id="3.40.50.720">
    <property type="entry name" value="NAD(P)-binding Rossmann-like Domain"/>
    <property type="match status" value="1"/>
</dbReference>
<dbReference type="SMART" id="SM00450">
    <property type="entry name" value="RHOD"/>
    <property type="match status" value="1"/>
</dbReference>
<keyword evidence="3" id="KW-0067">ATP-binding</keyword>
<proteinExistence type="predicted"/>
<dbReference type="FunFam" id="3.40.50.720:FF:000033">
    <property type="entry name" value="Adenylyltransferase and sulfurtransferase MOCS3"/>
    <property type="match status" value="1"/>
</dbReference>
<dbReference type="PANTHER" id="PTHR10953:SF102">
    <property type="entry name" value="ADENYLYLTRANSFERASE AND SULFURTRANSFERASE MOCS3"/>
    <property type="match status" value="1"/>
</dbReference>
<dbReference type="GO" id="GO:0005829">
    <property type="term" value="C:cytosol"/>
    <property type="evidence" value="ECO:0007669"/>
    <property type="project" value="TreeGrafter"/>
</dbReference>
<sequence length="383" mass="41924">MEIPPLVEDGTALSAEELRRYSRHLALPDISTKGQERLKKSKVVCIGAGGLGSPVLMYLAAAGIGTLGIVDFDVVDETNLQRQVIHGESEIGKSKAESARNSILEINSFINVVVHNVELSKSNALDILGQYDLIIDGTDNFATRYLINDAAVLLGKPYVWGSIYRFDGQASVFWSDYGPCYRCLHPKPAIDVASCAEAGVLGVLCASIGAIQATEAIKIITGIGTPIVGNLIIYNALNTSFEKIQIKKDPHCVLCSDNPQQVGLLDDYEAFCASTIEDEISVYELKDFIENGRDFLLVDVREPYEYELVRIPDSHLMPLSSFFEGRALASLPREREIILYCKAGIRSATALDILKSQGYTNVRHVEGGILSWIAHIQPELGAY</sequence>
<feature type="domain" description="Rhodanese" evidence="4">
    <location>
        <begin position="291"/>
        <end position="381"/>
    </location>
</feature>
<dbReference type="GO" id="GO:0016779">
    <property type="term" value="F:nucleotidyltransferase activity"/>
    <property type="evidence" value="ECO:0007669"/>
    <property type="project" value="TreeGrafter"/>
</dbReference>
<dbReference type="CDD" id="cd00757">
    <property type="entry name" value="ThiF_MoeB_HesA_family"/>
    <property type="match status" value="1"/>
</dbReference>
<dbReference type="Pfam" id="PF00899">
    <property type="entry name" value="ThiF"/>
    <property type="match status" value="1"/>
</dbReference>
<dbReference type="InterPro" id="IPR000594">
    <property type="entry name" value="ThiF_NAD_FAD-bd"/>
</dbReference>
<protein>
    <submittedName>
        <fullName evidence="5">Unannotated protein</fullName>
    </submittedName>
</protein>
<dbReference type="SUPFAM" id="SSF69572">
    <property type="entry name" value="Activating enzymes of the ubiquitin-like proteins"/>
    <property type="match status" value="1"/>
</dbReference>
<dbReference type="EMBL" id="CAEZYI010000001">
    <property type="protein sequence ID" value="CAB4710123.1"/>
    <property type="molecule type" value="Genomic_DNA"/>
</dbReference>
<dbReference type="PROSITE" id="PS50206">
    <property type="entry name" value="RHODANESE_3"/>
    <property type="match status" value="1"/>
</dbReference>
<dbReference type="GO" id="GO:0008146">
    <property type="term" value="F:sulfotransferase activity"/>
    <property type="evidence" value="ECO:0007669"/>
    <property type="project" value="TreeGrafter"/>
</dbReference>
<dbReference type="PANTHER" id="PTHR10953">
    <property type="entry name" value="UBIQUITIN-ACTIVATING ENZYME E1"/>
    <property type="match status" value="1"/>
</dbReference>